<dbReference type="PANTHER" id="PTHR12714:SF9">
    <property type="entry name" value="PROTEIN-S-ISOPRENYLCYSTEINE O-METHYLTRANSFERASE"/>
    <property type="match status" value="1"/>
</dbReference>
<keyword evidence="2 5" id="KW-0812">Transmembrane</keyword>
<keyword evidence="3 5" id="KW-1133">Transmembrane helix</keyword>
<feature type="transmembrane region" description="Helical" evidence="5">
    <location>
        <begin position="49"/>
        <end position="68"/>
    </location>
</feature>
<keyword evidence="6" id="KW-0808">Transferase</keyword>
<protein>
    <submittedName>
        <fullName evidence="6">Protein-S-isoprenylcysteine O-methyltransferase Ste14</fullName>
    </submittedName>
</protein>
<dbReference type="PANTHER" id="PTHR12714">
    <property type="entry name" value="PROTEIN-S ISOPRENYLCYSTEINE O-METHYLTRANSFERASE"/>
    <property type="match status" value="1"/>
</dbReference>
<evidence type="ECO:0000256" key="4">
    <source>
        <dbReference type="ARBA" id="ARBA00023136"/>
    </source>
</evidence>
<evidence type="ECO:0000256" key="5">
    <source>
        <dbReference type="SAM" id="Phobius"/>
    </source>
</evidence>
<sequence>MAIAALVLFVVFLLLSGLVRGWIQARRTGDHGDRRAAARQNPVQRRIDAVAAVGALGVGVVAPVAAATGLDAPGFAYRPLVQACGLAVAVIGIAGTFAAQSAMGASWRAGVDPAERTELVTSGLFTIVRNPVITGVFVFCAGLALMTANVVGAVAFAAVLAANQALIRLVEEPHLLRVHGAAYRAYAARTGRFVPDVGRLRR</sequence>
<keyword evidence="7" id="KW-1185">Reference proteome</keyword>
<accession>A0A2P8DH13</accession>
<comment type="subcellular location">
    <subcellularLocation>
        <location evidence="1">Endomembrane system</location>
        <topology evidence="1">Multi-pass membrane protein</topology>
    </subcellularLocation>
</comment>
<name>A0A2P8DH13_9ACTN</name>
<evidence type="ECO:0000313" key="7">
    <source>
        <dbReference type="Proteomes" id="UP000240542"/>
    </source>
</evidence>
<dbReference type="Proteomes" id="UP000240542">
    <property type="component" value="Unassembled WGS sequence"/>
</dbReference>
<evidence type="ECO:0000256" key="2">
    <source>
        <dbReference type="ARBA" id="ARBA00022692"/>
    </source>
</evidence>
<comment type="caution">
    <text evidence="6">The sequence shown here is derived from an EMBL/GenBank/DDBJ whole genome shotgun (WGS) entry which is preliminary data.</text>
</comment>
<feature type="transmembrane region" description="Helical" evidence="5">
    <location>
        <begin position="132"/>
        <end position="160"/>
    </location>
</feature>
<dbReference type="AlphaFoldDB" id="A0A2P8DH13"/>
<dbReference type="GO" id="GO:0032259">
    <property type="term" value="P:methylation"/>
    <property type="evidence" value="ECO:0007669"/>
    <property type="project" value="UniProtKB-KW"/>
</dbReference>
<dbReference type="GO" id="GO:0008168">
    <property type="term" value="F:methyltransferase activity"/>
    <property type="evidence" value="ECO:0007669"/>
    <property type="project" value="UniProtKB-KW"/>
</dbReference>
<proteinExistence type="predicted"/>
<gene>
    <name evidence="6" type="ORF">CLV63_111107</name>
</gene>
<reference evidence="6 7" key="1">
    <citation type="submission" date="2018-03" db="EMBL/GenBank/DDBJ databases">
        <title>Genomic Encyclopedia of Archaeal and Bacterial Type Strains, Phase II (KMG-II): from individual species to whole genera.</title>
        <authorList>
            <person name="Goeker M."/>
        </authorList>
    </citation>
    <scope>NUCLEOTIDE SEQUENCE [LARGE SCALE GENOMIC DNA]</scope>
    <source>
        <strain evidence="6 7">DSM 45312</strain>
    </source>
</reference>
<evidence type="ECO:0000256" key="3">
    <source>
        <dbReference type="ARBA" id="ARBA00022989"/>
    </source>
</evidence>
<keyword evidence="6" id="KW-0489">Methyltransferase</keyword>
<dbReference type="RefSeq" id="WP_106583897.1">
    <property type="nucleotide sequence ID" value="NZ_PYGA01000011.1"/>
</dbReference>
<organism evidence="6 7">
    <name type="scientific">Murinocardiopsis flavida</name>
    <dbReference type="NCBI Taxonomy" id="645275"/>
    <lineage>
        <taxon>Bacteria</taxon>
        <taxon>Bacillati</taxon>
        <taxon>Actinomycetota</taxon>
        <taxon>Actinomycetes</taxon>
        <taxon>Streptosporangiales</taxon>
        <taxon>Nocardiopsidaceae</taxon>
        <taxon>Murinocardiopsis</taxon>
    </lineage>
</organism>
<evidence type="ECO:0000256" key="1">
    <source>
        <dbReference type="ARBA" id="ARBA00004127"/>
    </source>
</evidence>
<dbReference type="Gene3D" id="1.20.120.1630">
    <property type="match status" value="1"/>
</dbReference>
<dbReference type="OrthoDB" id="941586at2"/>
<dbReference type="GO" id="GO:0012505">
    <property type="term" value="C:endomembrane system"/>
    <property type="evidence" value="ECO:0007669"/>
    <property type="project" value="UniProtKB-SubCell"/>
</dbReference>
<dbReference type="EMBL" id="PYGA01000011">
    <property type="protein sequence ID" value="PSK96512.1"/>
    <property type="molecule type" value="Genomic_DNA"/>
</dbReference>
<feature type="transmembrane region" description="Helical" evidence="5">
    <location>
        <begin position="80"/>
        <end position="99"/>
    </location>
</feature>
<dbReference type="Pfam" id="PF04191">
    <property type="entry name" value="PEMT"/>
    <property type="match status" value="1"/>
</dbReference>
<evidence type="ECO:0000313" key="6">
    <source>
        <dbReference type="EMBL" id="PSK96512.1"/>
    </source>
</evidence>
<dbReference type="InterPro" id="IPR007318">
    <property type="entry name" value="Phopholipid_MeTrfase"/>
</dbReference>
<keyword evidence="4 5" id="KW-0472">Membrane</keyword>